<comment type="caution">
    <text evidence="7">The sequence shown here is derived from an EMBL/GenBank/DDBJ whole genome shotgun (WGS) entry which is preliminary data.</text>
</comment>
<dbReference type="PROSITE" id="PS50064">
    <property type="entry name" value="ZF_PARP_2"/>
    <property type="match status" value="1"/>
</dbReference>
<keyword evidence="3" id="KW-0863">Zinc-finger</keyword>
<dbReference type="GO" id="GO:0005634">
    <property type="term" value="C:nucleus"/>
    <property type="evidence" value="ECO:0007669"/>
    <property type="project" value="UniProtKB-SubCell"/>
</dbReference>
<evidence type="ECO:0000256" key="3">
    <source>
        <dbReference type="ARBA" id="ARBA00022771"/>
    </source>
</evidence>
<dbReference type="Gene3D" id="3.30.1740.10">
    <property type="entry name" value="Zinc finger, PARP-type"/>
    <property type="match status" value="1"/>
</dbReference>
<evidence type="ECO:0000256" key="4">
    <source>
        <dbReference type="ARBA" id="ARBA00022833"/>
    </source>
</evidence>
<dbReference type="EMBL" id="BLQM01000306">
    <property type="protein sequence ID" value="GMH81914.1"/>
    <property type="molecule type" value="Genomic_DNA"/>
</dbReference>
<evidence type="ECO:0000256" key="5">
    <source>
        <dbReference type="ARBA" id="ARBA00023242"/>
    </source>
</evidence>
<reference evidence="8" key="1">
    <citation type="journal article" date="2023" name="Commun. Biol.">
        <title>Genome analysis of Parmales, the sister group of diatoms, reveals the evolutionary specialization of diatoms from phago-mixotrophs to photoautotrophs.</title>
        <authorList>
            <person name="Ban H."/>
            <person name="Sato S."/>
            <person name="Yoshikawa S."/>
            <person name="Yamada K."/>
            <person name="Nakamura Y."/>
            <person name="Ichinomiya M."/>
            <person name="Sato N."/>
            <person name="Blanc-Mathieu R."/>
            <person name="Endo H."/>
            <person name="Kuwata A."/>
            <person name="Ogata H."/>
        </authorList>
    </citation>
    <scope>NUCLEOTIDE SEQUENCE [LARGE SCALE GENOMIC DNA]</scope>
</reference>
<dbReference type="Gene3D" id="1.10.150.110">
    <property type="entry name" value="DNA polymerase beta, N-terminal domain-like"/>
    <property type="match status" value="1"/>
</dbReference>
<dbReference type="SMART" id="SM01336">
    <property type="entry name" value="zf-PARP"/>
    <property type="match status" value="1"/>
</dbReference>
<evidence type="ECO:0000256" key="2">
    <source>
        <dbReference type="ARBA" id="ARBA00022723"/>
    </source>
</evidence>
<proteinExistence type="predicted"/>
<evidence type="ECO:0000313" key="8">
    <source>
        <dbReference type="Proteomes" id="UP001162640"/>
    </source>
</evidence>
<dbReference type="GO" id="GO:0003677">
    <property type="term" value="F:DNA binding"/>
    <property type="evidence" value="ECO:0007669"/>
    <property type="project" value="InterPro"/>
</dbReference>
<dbReference type="InterPro" id="IPR027421">
    <property type="entry name" value="DNA_pol_lamdba_lyase_dom_sf"/>
</dbReference>
<keyword evidence="5" id="KW-0539">Nucleus</keyword>
<keyword evidence="4" id="KW-0862">Zinc</keyword>
<evidence type="ECO:0000313" key="7">
    <source>
        <dbReference type="EMBL" id="GMH81914.1"/>
    </source>
</evidence>
<keyword evidence="2" id="KW-0479">Metal-binding</keyword>
<dbReference type="Proteomes" id="UP001162640">
    <property type="component" value="Unassembled WGS sequence"/>
</dbReference>
<dbReference type="InterPro" id="IPR036957">
    <property type="entry name" value="Znf_PARP_sf"/>
</dbReference>
<evidence type="ECO:0000256" key="1">
    <source>
        <dbReference type="ARBA" id="ARBA00004123"/>
    </source>
</evidence>
<protein>
    <recommendedName>
        <fullName evidence="6">PARP-type domain-containing protein</fullName>
    </recommendedName>
</protein>
<dbReference type="Pfam" id="PF00645">
    <property type="entry name" value="zf-PARP"/>
    <property type="match status" value="1"/>
</dbReference>
<name>A0A9W7B140_9STRA</name>
<evidence type="ECO:0000259" key="6">
    <source>
        <dbReference type="PROSITE" id="PS50064"/>
    </source>
</evidence>
<dbReference type="Gene3D" id="3.90.640.80">
    <property type="match status" value="1"/>
</dbReference>
<dbReference type="GO" id="GO:0008270">
    <property type="term" value="F:zinc ion binding"/>
    <property type="evidence" value="ECO:0007669"/>
    <property type="project" value="UniProtKB-KW"/>
</dbReference>
<dbReference type="SUPFAM" id="SSF47802">
    <property type="entry name" value="DNA polymerase beta, N-terminal domain-like"/>
    <property type="match status" value="1"/>
</dbReference>
<gene>
    <name evidence="7" type="ORF">TL16_g09087</name>
</gene>
<feature type="domain" description="PARP-type" evidence="6">
    <location>
        <begin position="4"/>
        <end position="80"/>
    </location>
</feature>
<organism evidence="7 8">
    <name type="scientific">Triparma laevis f. inornata</name>
    <dbReference type="NCBI Taxonomy" id="1714386"/>
    <lineage>
        <taxon>Eukaryota</taxon>
        <taxon>Sar</taxon>
        <taxon>Stramenopiles</taxon>
        <taxon>Ochrophyta</taxon>
        <taxon>Bolidophyceae</taxon>
        <taxon>Parmales</taxon>
        <taxon>Triparmaceae</taxon>
        <taxon>Triparma</taxon>
    </lineage>
</organism>
<comment type="subcellular location">
    <subcellularLocation>
        <location evidence="1">Nucleus</location>
    </subcellularLocation>
</comment>
<dbReference type="InterPro" id="IPR001510">
    <property type="entry name" value="Znf_PARP"/>
</dbReference>
<accession>A0A9W7B140</accession>
<dbReference type="SUPFAM" id="SSF57716">
    <property type="entry name" value="Glucocorticoid receptor-like (DNA-binding domain)"/>
    <property type="match status" value="1"/>
</dbReference>
<dbReference type="AlphaFoldDB" id="A0A9W7B140"/>
<sequence length="457" mass="50471">MPTYHIEKSKSGRAACKAKGCGEKIAKGEYRVGTTNMKDDHEMTAWKCLKCFLPGPKSFKQSDSDPVKWCADNLTDLRDDATVEMVLEAMEATLAKPKPAPKSPEKMLKIRAAAEANIIDDDGPKKKLKMDPSSSVSATELDAFEIYSGMKTDAIKDYLRWNDMMLKGNKDQILNKVIDAHIRGRLGRCPDCEGKVSIDEDDDEVIKCKGSWNEEAGCRVTCFNQWPKEKYPYRLPFVKVSPSDDEIEKIVEANKAAGKTGGIDGKIAVKAELVDMDDVNITTPDGLKVAVPKILQACRVMNVELPADDHAAKVACAQIVMSQKTEGVTAIDAILKAIATKFGVKKTAEQEADVASRAASSCTIAENGPFVQIFKTLSELYMKDGNFQASNTYKKAAKAINECSYLIDDEHLKHMHKPKHEYKLEGLGKAAVDYMKEFKKTGEVGKIKEKKEKLGML</sequence>